<dbReference type="PANTHER" id="PTHR43292:SF4">
    <property type="entry name" value="ACYL-COA DEHYDROGENASE FADE34"/>
    <property type="match status" value="1"/>
</dbReference>
<dbReference type="RefSeq" id="WP_076745312.1">
    <property type="nucleotide sequence ID" value="NZ_MPSB01000013.1"/>
</dbReference>
<dbReference type="AlphaFoldDB" id="A0A1V2ES20"/>
<dbReference type="InterPro" id="IPR037069">
    <property type="entry name" value="AcylCoA_DH/ox_N_sf"/>
</dbReference>
<dbReference type="Pfam" id="PF00441">
    <property type="entry name" value="Acyl-CoA_dh_1"/>
    <property type="match status" value="1"/>
</dbReference>
<protein>
    <submittedName>
        <fullName evidence="10">Acyl-CoA dehydrogenase</fullName>
        <ecNumber evidence="10">1.3.99.-</ecNumber>
    </submittedName>
</protein>
<evidence type="ECO:0000256" key="5">
    <source>
        <dbReference type="ARBA" id="ARBA00023002"/>
    </source>
</evidence>
<dbReference type="InterPro" id="IPR009075">
    <property type="entry name" value="AcylCo_DH/oxidase_C"/>
</dbReference>
<dbReference type="Pfam" id="PF02771">
    <property type="entry name" value="Acyl-CoA_dh_N"/>
    <property type="match status" value="1"/>
</dbReference>
<dbReference type="GO" id="GO:0050660">
    <property type="term" value="F:flavin adenine dinucleotide binding"/>
    <property type="evidence" value="ECO:0007669"/>
    <property type="project" value="InterPro"/>
</dbReference>
<evidence type="ECO:0000256" key="3">
    <source>
        <dbReference type="ARBA" id="ARBA00022630"/>
    </source>
</evidence>
<reference evidence="10 11" key="1">
    <citation type="submission" date="2016-11" db="EMBL/GenBank/DDBJ databases">
        <title>Genome sequence of Sphingomonas jeddahensis G39.</title>
        <authorList>
            <person name="Poehlein A."/>
            <person name="Wuebbeler J.H."/>
            <person name="Steinbuechel A."/>
            <person name="Daniel R."/>
        </authorList>
    </citation>
    <scope>NUCLEOTIDE SEQUENCE [LARGE SCALE GENOMIC DNA]</scope>
    <source>
        <strain evidence="10 11">G39</strain>
    </source>
</reference>
<dbReference type="SUPFAM" id="SSF47203">
    <property type="entry name" value="Acyl-CoA dehydrogenase C-terminal domain-like"/>
    <property type="match status" value="1"/>
</dbReference>
<keyword evidence="11" id="KW-1185">Reference proteome</keyword>
<dbReference type="PANTHER" id="PTHR43292">
    <property type="entry name" value="ACYL-COA DEHYDROGENASE"/>
    <property type="match status" value="1"/>
</dbReference>
<dbReference type="EMBL" id="MPSB01000013">
    <property type="protein sequence ID" value="ONF95275.1"/>
    <property type="molecule type" value="Genomic_DNA"/>
</dbReference>
<organism evidence="10 11">
    <name type="scientific">Sphingomonas jeddahensis</name>
    <dbReference type="NCBI Taxonomy" id="1915074"/>
    <lineage>
        <taxon>Bacteria</taxon>
        <taxon>Pseudomonadati</taxon>
        <taxon>Pseudomonadota</taxon>
        <taxon>Alphaproteobacteria</taxon>
        <taxon>Sphingomonadales</taxon>
        <taxon>Sphingomonadaceae</taxon>
        <taxon>Sphingomonas</taxon>
    </lineage>
</organism>
<dbReference type="Gene3D" id="2.40.110.10">
    <property type="entry name" value="Butyryl-CoA Dehydrogenase, subunit A, domain 2"/>
    <property type="match status" value="1"/>
</dbReference>
<evidence type="ECO:0000259" key="9">
    <source>
        <dbReference type="Pfam" id="PF02771"/>
    </source>
</evidence>
<evidence type="ECO:0000313" key="11">
    <source>
        <dbReference type="Proteomes" id="UP000188729"/>
    </source>
</evidence>
<dbReference type="STRING" id="1915074.SPHI_25390"/>
<dbReference type="FunFam" id="2.40.110.10:FF:000011">
    <property type="entry name" value="Acyl-CoA dehydrogenase FadE34"/>
    <property type="match status" value="1"/>
</dbReference>
<keyword evidence="4 6" id="KW-0274">FAD</keyword>
<evidence type="ECO:0000259" key="8">
    <source>
        <dbReference type="Pfam" id="PF02770"/>
    </source>
</evidence>
<dbReference type="InterPro" id="IPR052161">
    <property type="entry name" value="Mycobact_Acyl-CoA_DH"/>
</dbReference>
<dbReference type="InterPro" id="IPR006091">
    <property type="entry name" value="Acyl-CoA_Oxase/DH_mid-dom"/>
</dbReference>
<dbReference type="InterPro" id="IPR013786">
    <property type="entry name" value="AcylCoA_DH/ox_N"/>
</dbReference>
<gene>
    <name evidence="10" type="primary">acdA_9</name>
    <name evidence="10" type="ORF">SPHI_25390</name>
</gene>
<keyword evidence="5 6" id="KW-0560">Oxidoreductase</keyword>
<comment type="cofactor">
    <cofactor evidence="1 6">
        <name>FAD</name>
        <dbReference type="ChEBI" id="CHEBI:57692"/>
    </cofactor>
</comment>
<feature type="domain" description="Acyl-CoA dehydrogenase/oxidase N-terminal" evidence="9">
    <location>
        <begin position="6"/>
        <end position="118"/>
    </location>
</feature>
<dbReference type="Gene3D" id="1.10.540.10">
    <property type="entry name" value="Acyl-CoA dehydrogenase/oxidase, N-terminal domain"/>
    <property type="match status" value="1"/>
</dbReference>
<dbReference type="InterPro" id="IPR046373">
    <property type="entry name" value="Acyl-CoA_Oxase/DH_mid-dom_sf"/>
</dbReference>
<name>A0A1V2ES20_9SPHN</name>
<dbReference type="InterPro" id="IPR009100">
    <property type="entry name" value="AcylCoA_DH/oxidase_NM_dom_sf"/>
</dbReference>
<evidence type="ECO:0000256" key="2">
    <source>
        <dbReference type="ARBA" id="ARBA00009347"/>
    </source>
</evidence>
<evidence type="ECO:0000256" key="6">
    <source>
        <dbReference type="RuleBase" id="RU362125"/>
    </source>
</evidence>
<dbReference type="GO" id="GO:0016627">
    <property type="term" value="F:oxidoreductase activity, acting on the CH-CH group of donors"/>
    <property type="evidence" value="ECO:0007669"/>
    <property type="project" value="InterPro"/>
</dbReference>
<feature type="domain" description="Acyl-CoA oxidase/dehydrogenase middle" evidence="8">
    <location>
        <begin position="125"/>
        <end position="216"/>
    </location>
</feature>
<accession>A0A1V2ES20</accession>
<dbReference type="GO" id="GO:0005886">
    <property type="term" value="C:plasma membrane"/>
    <property type="evidence" value="ECO:0007669"/>
    <property type="project" value="TreeGrafter"/>
</dbReference>
<comment type="caution">
    <text evidence="10">The sequence shown here is derived from an EMBL/GenBank/DDBJ whole genome shotgun (WGS) entry which is preliminary data.</text>
</comment>
<proteinExistence type="inferred from homology"/>
<dbReference type="Pfam" id="PF02770">
    <property type="entry name" value="Acyl-CoA_dh_M"/>
    <property type="match status" value="1"/>
</dbReference>
<sequence>MDFNDSPEEAEYRATARAWLEKNTAEHKAEAHADDMAAGKAWQRRKAEAGYAQITWPKEWGGAGGTPIQSVIFGQEEAKFPVNYGYFTIGLGMCVPTVMAFADDETKKRFVGPALRGEEIWSQLFSEPAGGSDVAAIRTKAVRNGDDWVINGQKVWTSGAHYSDYGIVLVRTNPDVPKHKGLTMFWLDLKSPGVEIRPIHQMSGGSNFNEVYFTDVRIPDAQRLGAVDDGWKVALVTLMNERLAVGGSRGVGPEEILSLARDMDAADGPLLKDSAFRQRLADWYVQSQGLSNTRMRTMTALSRGQTPGPESSIGKIIAANQMQELGNAAVEAGDQYGIIADPKLAALKGLFQGAVMNAPGLRIAGGTDEILKNIIAERVLGMPGEIRTDKDAAFKDLATGR</sequence>
<evidence type="ECO:0000256" key="1">
    <source>
        <dbReference type="ARBA" id="ARBA00001974"/>
    </source>
</evidence>
<dbReference type="EC" id="1.3.99.-" evidence="10"/>
<evidence type="ECO:0000256" key="4">
    <source>
        <dbReference type="ARBA" id="ARBA00022827"/>
    </source>
</evidence>
<dbReference type="Proteomes" id="UP000188729">
    <property type="component" value="Unassembled WGS sequence"/>
</dbReference>
<dbReference type="SUPFAM" id="SSF56645">
    <property type="entry name" value="Acyl-CoA dehydrogenase NM domain-like"/>
    <property type="match status" value="1"/>
</dbReference>
<dbReference type="Gene3D" id="1.20.140.10">
    <property type="entry name" value="Butyryl-CoA Dehydrogenase, subunit A, domain 3"/>
    <property type="match status" value="1"/>
</dbReference>
<keyword evidence="3 6" id="KW-0285">Flavoprotein</keyword>
<dbReference type="InterPro" id="IPR036250">
    <property type="entry name" value="AcylCo_DH-like_C"/>
</dbReference>
<dbReference type="OrthoDB" id="9780544at2"/>
<feature type="domain" description="Acyl-CoA dehydrogenase/oxidase C-terminal" evidence="7">
    <location>
        <begin position="228"/>
        <end position="380"/>
    </location>
</feature>
<evidence type="ECO:0000259" key="7">
    <source>
        <dbReference type="Pfam" id="PF00441"/>
    </source>
</evidence>
<comment type="similarity">
    <text evidence="2 6">Belongs to the acyl-CoA dehydrogenase family.</text>
</comment>
<evidence type="ECO:0000313" key="10">
    <source>
        <dbReference type="EMBL" id="ONF95275.1"/>
    </source>
</evidence>